<evidence type="ECO:0000256" key="1">
    <source>
        <dbReference type="SAM" id="MobiDB-lite"/>
    </source>
</evidence>
<keyword evidence="2" id="KW-1133">Transmembrane helix</keyword>
<gene>
    <name evidence="4" type="ORF">L195_g005865</name>
</gene>
<dbReference type="PANTHER" id="PTHR33829">
    <property type="entry name" value="OSJNBA0044M19.10 PROTEIN"/>
    <property type="match status" value="1"/>
</dbReference>
<protein>
    <recommendedName>
        <fullName evidence="3">DUF7733 domain-containing protein</fullName>
    </recommendedName>
</protein>
<feature type="transmembrane region" description="Helical" evidence="2">
    <location>
        <begin position="54"/>
        <end position="73"/>
    </location>
</feature>
<dbReference type="EMBL" id="ASHM01003067">
    <property type="protein sequence ID" value="PNY09318.1"/>
    <property type="molecule type" value="Genomic_DNA"/>
</dbReference>
<dbReference type="Proteomes" id="UP000236291">
    <property type="component" value="Unassembled WGS sequence"/>
</dbReference>
<keyword evidence="2" id="KW-0812">Transmembrane</keyword>
<reference evidence="4 5" key="1">
    <citation type="journal article" date="2014" name="Am. J. Bot.">
        <title>Genome assembly and annotation for red clover (Trifolium pratense; Fabaceae).</title>
        <authorList>
            <person name="Istvanek J."/>
            <person name="Jaros M."/>
            <person name="Krenek A."/>
            <person name="Repkova J."/>
        </authorList>
    </citation>
    <scope>NUCLEOTIDE SEQUENCE [LARGE SCALE GENOMIC DNA]</scope>
    <source>
        <strain evidence="5">cv. Tatra</strain>
        <tissue evidence="4">Young leaves</tissue>
    </source>
</reference>
<reference evidence="4 5" key="2">
    <citation type="journal article" date="2017" name="Front. Plant Sci.">
        <title>Gene Classification and Mining of Molecular Markers Useful in Red Clover (Trifolium pratense) Breeding.</title>
        <authorList>
            <person name="Istvanek J."/>
            <person name="Dluhosova J."/>
            <person name="Dluhos P."/>
            <person name="Patkova L."/>
            <person name="Nedelnik J."/>
            <person name="Repkova J."/>
        </authorList>
    </citation>
    <scope>NUCLEOTIDE SEQUENCE [LARGE SCALE GENOMIC DNA]</scope>
    <source>
        <strain evidence="5">cv. Tatra</strain>
        <tissue evidence="4">Young leaves</tissue>
    </source>
</reference>
<evidence type="ECO:0000259" key="3">
    <source>
        <dbReference type="Pfam" id="PF24867"/>
    </source>
</evidence>
<dbReference type="STRING" id="57577.A0A2K3P1Z0"/>
<evidence type="ECO:0000313" key="5">
    <source>
        <dbReference type="Proteomes" id="UP000236291"/>
    </source>
</evidence>
<keyword evidence="2" id="KW-0472">Membrane</keyword>
<accession>A0A2K3P1Z0</accession>
<proteinExistence type="predicted"/>
<organism evidence="4 5">
    <name type="scientific">Trifolium pratense</name>
    <name type="common">Red clover</name>
    <dbReference type="NCBI Taxonomy" id="57577"/>
    <lineage>
        <taxon>Eukaryota</taxon>
        <taxon>Viridiplantae</taxon>
        <taxon>Streptophyta</taxon>
        <taxon>Embryophyta</taxon>
        <taxon>Tracheophyta</taxon>
        <taxon>Spermatophyta</taxon>
        <taxon>Magnoliopsida</taxon>
        <taxon>eudicotyledons</taxon>
        <taxon>Gunneridae</taxon>
        <taxon>Pentapetalae</taxon>
        <taxon>rosids</taxon>
        <taxon>fabids</taxon>
        <taxon>Fabales</taxon>
        <taxon>Fabaceae</taxon>
        <taxon>Papilionoideae</taxon>
        <taxon>50 kb inversion clade</taxon>
        <taxon>NPAAA clade</taxon>
        <taxon>Hologalegina</taxon>
        <taxon>IRL clade</taxon>
        <taxon>Trifolieae</taxon>
        <taxon>Trifolium</taxon>
    </lineage>
</organism>
<sequence>MSGGVGPGCDISLPKEQEEIVHKEQQDQSSSLKNNNLNKSTTTTKTSQNKPSFLSFRQLNCLAVVVVLSASGMVSLEDFAFVLFSIFYMYFISKVAFPSLHPSNEAPIFNTQNKMLKLYVFIGAIIGLYAPIAYILHGIFEGDKEGIKAATPHVFLLASQVFMEGVAFSDGFSSPIRAFVPVFYNTRRVFSIVDWLRDEIYKVDVEHSGSYRRIYAGRALAVANMAFWCFNLFGFLVPVYLPRVFKSYYSSQKVN</sequence>
<feature type="transmembrane region" description="Helical" evidence="2">
    <location>
        <begin position="79"/>
        <end position="97"/>
    </location>
</feature>
<evidence type="ECO:0000313" key="4">
    <source>
        <dbReference type="EMBL" id="PNY09318.1"/>
    </source>
</evidence>
<feature type="compositionally biased region" description="Basic and acidic residues" evidence="1">
    <location>
        <begin position="13"/>
        <end position="26"/>
    </location>
</feature>
<name>A0A2K3P1Z0_TRIPR</name>
<feature type="compositionally biased region" description="Low complexity" evidence="1">
    <location>
        <begin position="28"/>
        <end position="49"/>
    </location>
</feature>
<feature type="region of interest" description="Disordered" evidence="1">
    <location>
        <begin position="1"/>
        <end position="49"/>
    </location>
</feature>
<feature type="domain" description="DUF7733" evidence="3">
    <location>
        <begin position="54"/>
        <end position="249"/>
    </location>
</feature>
<evidence type="ECO:0000256" key="2">
    <source>
        <dbReference type="SAM" id="Phobius"/>
    </source>
</evidence>
<dbReference type="PANTHER" id="PTHR33829:SF1">
    <property type="entry name" value="TRANSMEMBRANE PROTEIN"/>
    <property type="match status" value="1"/>
</dbReference>
<dbReference type="AlphaFoldDB" id="A0A2K3P1Z0"/>
<comment type="caution">
    <text evidence="4">The sequence shown here is derived from an EMBL/GenBank/DDBJ whole genome shotgun (WGS) entry which is preliminary data.</text>
</comment>
<feature type="transmembrane region" description="Helical" evidence="2">
    <location>
        <begin position="219"/>
        <end position="241"/>
    </location>
</feature>
<dbReference type="Pfam" id="PF24867">
    <property type="entry name" value="DUF7733"/>
    <property type="match status" value="1"/>
</dbReference>
<feature type="transmembrane region" description="Helical" evidence="2">
    <location>
        <begin position="118"/>
        <end position="140"/>
    </location>
</feature>
<dbReference type="InterPro" id="IPR056635">
    <property type="entry name" value="DUF7733"/>
</dbReference>